<evidence type="ECO:0000256" key="5">
    <source>
        <dbReference type="ARBA" id="ARBA00022989"/>
    </source>
</evidence>
<organism evidence="10 11">
    <name type="scientific">Desulfobacter latus</name>
    <dbReference type="NCBI Taxonomy" id="2292"/>
    <lineage>
        <taxon>Bacteria</taxon>
        <taxon>Pseudomonadati</taxon>
        <taxon>Thermodesulfobacteriota</taxon>
        <taxon>Desulfobacteria</taxon>
        <taxon>Desulfobacterales</taxon>
        <taxon>Desulfobacteraceae</taxon>
        <taxon>Desulfobacter</taxon>
    </lineage>
</organism>
<feature type="transmembrane region" description="Helical" evidence="8">
    <location>
        <begin position="64"/>
        <end position="87"/>
    </location>
</feature>
<keyword evidence="7 8" id="KW-0472">Membrane</keyword>
<keyword evidence="3 8" id="KW-0812">Transmembrane</keyword>
<feature type="domain" description="Pycsar effector protein" evidence="9">
    <location>
        <begin position="15"/>
        <end position="108"/>
    </location>
</feature>
<dbReference type="EMBL" id="JACADJ010000158">
    <property type="protein sequence ID" value="NWH06960.1"/>
    <property type="molecule type" value="Genomic_DNA"/>
</dbReference>
<name>A0A850T3L2_9BACT</name>
<evidence type="ECO:0000256" key="6">
    <source>
        <dbReference type="ARBA" id="ARBA00023118"/>
    </source>
</evidence>
<proteinExistence type="predicted"/>
<protein>
    <recommendedName>
        <fullName evidence="9">Pycsar effector protein domain-containing protein</fullName>
    </recommendedName>
</protein>
<dbReference type="AlphaFoldDB" id="A0A850T3L2"/>
<gene>
    <name evidence="10" type="ORF">HXW94_18600</name>
</gene>
<evidence type="ECO:0000256" key="7">
    <source>
        <dbReference type="ARBA" id="ARBA00023136"/>
    </source>
</evidence>
<reference evidence="10 11" key="1">
    <citation type="submission" date="2020-06" db="EMBL/GenBank/DDBJ databases">
        <title>High-quality draft genome of sulfate reducer Desulfobacter latus type strain AcrS2 isolated from marine sediment.</title>
        <authorList>
            <person name="Hoppe M."/>
            <person name="Larsen C.K."/>
            <person name="Marshall I.P.G."/>
            <person name="Schramm A."/>
            <person name="Marietou A.G."/>
        </authorList>
    </citation>
    <scope>NUCLEOTIDE SEQUENCE [LARGE SCALE GENOMIC DNA]</scope>
    <source>
        <strain evidence="10 11">AcRS2</strain>
    </source>
</reference>
<evidence type="ECO:0000256" key="4">
    <source>
        <dbReference type="ARBA" id="ARBA00022741"/>
    </source>
</evidence>
<dbReference type="Proteomes" id="UP000553343">
    <property type="component" value="Unassembled WGS sequence"/>
</dbReference>
<keyword evidence="4" id="KW-0547">Nucleotide-binding</keyword>
<sequence length="119" mass="13373">MKNGNLDYTQKASFLFEVIKRYDHYISTTNYKTALTMSFLSAVILGLTLRMLTLNTGNNSNGVAYYLIAFVVTLTVFTSLIAIFYLLKVVFPNTKNPISPKSLIFLFSLLTEGQPESIL</sequence>
<keyword evidence="5 8" id="KW-1133">Transmembrane helix</keyword>
<evidence type="ECO:0000313" key="10">
    <source>
        <dbReference type="EMBL" id="NWH06960.1"/>
    </source>
</evidence>
<feature type="transmembrane region" description="Helical" evidence="8">
    <location>
        <begin position="34"/>
        <end position="52"/>
    </location>
</feature>
<evidence type="ECO:0000256" key="2">
    <source>
        <dbReference type="ARBA" id="ARBA00022475"/>
    </source>
</evidence>
<comment type="caution">
    <text evidence="10">The sequence shown here is derived from an EMBL/GenBank/DDBJ whole genome shotgun (WGS) entry which is preliminary data.</text>
</comment>
<evidence type="ECO:0000256" key="3">
    <source>
        <dbReference type="ARBA" id="ARBA00022692"/>
    </source>
</evidence>
<evidence type="ECO:0000313" key="11">
    <source>
        <dbReference type="Proteomes" id="UP000553343"/>
    </source>
</evidence>
<evidence type="ECO:0000259" key="9">
    <source>
        <dbReference type="Pfam" id="PF18967"/>
    </source>
</evidence>
<dbReference type="InterPro" id="IPR043760">
    <property type="entry name" value="PycTM_dom"/>
</dbReference>
<dbReference type="RefSeq" id="WP_178368403.1">
    <property type="nucleotide sequence ID" value="NZ_JACADJ010000158.1"/>
</dbReference>
<evidence type="ECO:0000256" key="8">
    <source>
        <dbReference type="SAM" id="Phobius"/>
    </source>
</evidence>
<accession>A0A850T3L2</accession>
<keyword evidence="11" id="KW-1185">Reference proteome</keyword>
<evidence type="ECO:0000256" key="1">
    <source>
        <dbReference type="ARBA" id="ARBA00004236"/>
    </source>
</evidence>
<keyword evidence="6" id="KW-0051">Antiviral defense</keyword>
<comment type="subcellular location">
    <subcellularLocation>
        <location evidence="1">Cell membrane</location>
    </subcellularLocation>
</comment>
<keyword evidence="2" id="KW-1003">Cell membrane</keyword>
<dbReference type="Pfam" id="PF18967">
    <property type="entry name" value="PycTM"/>
    <property type="match status" value="1"/>
</dbReference>